<protein>
    <submittedName>
        <fullName evidence="5">DH domain-containing protein</fullName>
    </submittedName>
</protein>
<organism evidence="4 5">
    <name type="scientific">Ditylenchus dipsaci</name>
    <dbReference type="NCBI Taxonomy" id="166011"/>
    <lineage>
        <taxon>Eukaryota</taxon>
        <taxon>Metazoa</taxon>
        <taxon>Ecdysozoa</taxon>
        <taxon>Nematoda</taxon>
        <taxon>Chromadorea</taxon>
        <taxon>Rhabditida</taxon>
        <taxon>Tylenchina</taxon>
        <taxon>Tylenchomorpha</taxon>
        <taxon>Sphaerularioidea</taxon>
        <taxon>Anguinidae</taxon>
        <taxon>Anguininae</taxon>
        <taxon>Ditylenchus</taxon>
    </lineage>
</organism>
<evidence type="ECO:0000256" key="1">
    <source>
        <dbReference type="ARBA" id="ARBA00022443"/>
    </source>
</evidence>
<name>A0A915CVR4_9BILA</name>
<feature type="compositionally biased region" description="Polar residues" evidence="2">
    <location>
        <begin position="467"/>
        <end position="491"/>
    </location>
</feature>
<sequence>MASTLATAPKEDAQDATSCTTVMVIAKYDFDGRNNDELSFCKNDVIAVTQQIDGGDFVGVVNTAPSADKAKKSDAQSNGKPHENGSSTDFDSTKIAYRKEIISNYLAKEKEHVLHLERLLFDNLASIKNASLLKPEEFLTLCSNMKQVLELKKLLLTQSEEEARSQISVQRFGQVINANSDTLTKFLATKKLELNKDLIAGLSVVFRHVDKYTSTLQEIERNTPEAHPDRGNLQRACVVYRQLYSFCEYVRKQKESQMEFLSSGVLSESVGKDFEKMLGTFIYIGKVTVHRYSAAVVADEEDGPVIDRCIAVFSKSILLLESLLVENSYALRNRISTCDLTVSKDISKLSVHFRKGTKVVLVLRALTNEDHQHLTEALKDCVNILFQEEQPKPATSAAPDIHPEPAKHVSSPAKGADLADSWTSSSSPADSTRKKKQPGETSASNFLRLNHQLEMILPDGDDDDPATVSSPSLPSHSQFLQSPSRAASGHSTTRRTGSRGEYLPGSMVASAIKLRKGLSPEEQEDALMLKVVEGYCGPASSGFSHHHRNSSGSKLQQNKGSANMLNNHSSSTSIGGGAVRRAASYPEEVQLRPQLIVAEDEKIFVEEMEDGQLVMKERSLVDTVYALKDQLEAMHKDMANLSKPWKKSRKLEGDWKKVSVVPAKPITIQLLNHQVFRKSWENKTERKTLLG</sequence>
<evidence type="ECO:0000313" key="5">
    <source>
        <dbReference type="WBParaSite" id="jg13175"/>
    </source>
</evidence>
<dbReference type="Gene3D" id="1.20.900.10">
    <property type="entry name" value="Dbl homology (DH) domain"/>
    <property type="match status" value="1"/>
</dbReference>
<dbReference type="InterPro" id="IPR001452">
    <property type="entry name" value="SH3_domain"/>
</dbReference>
<feature type="domain" description="DH" evidence="3">
    <location>
        <begin position="101"/>
        <end position="249"/>
    </location>
</feature>
<feature type="region of interest" description="Disordered" evidence="2">
    <location>
        <begin position="392"/>
        <end position="504"/>
    </location>
</feature>
<accession>A0A915CVR4</accession>
<dbReference type="GO" id="GO:0005085">
    <property type="term" value="F:guanyl-nucleotide exchange factor activity"/>
    <property type="evidence" value="ECO:0007669"/>
    <property type="project" value="InterPro"/>
</dbReference>
<dbReference type="AlphaFoldDB" id="A0A915CVR4"/>
<keyword evidence="4" id="KW-1185">Reference proteome</keyword>
<dbReference type="GO" id="GO:0005737">
    <property type="term" value="C:cytoplasm"/>
    <property type="evidence" value="ECO:0007669"/>
    <property type="project" value="TreeGrafter"/>
</dbReference>
<evidence type="ECO:0000259" key="3">
    <source>
        <dbReference type="SMART" id="SM00325"/>
    </source>
</evidence>
<feature type="region of interest" description="Disordered" evidence="2">
    <location>
        <begin position="541"/>
        <end position="578"/>
    </location>
</feature>
<dbReference type="InterPro" id="IPR032409">
    <property type="entry name" value="GEF6/7_CC"/>
</dbReference>
<dbReference type="Pfam" id="PF00018">
    <property type="entry name" value="SH3_1"/>
    <property type="match status" value="1"/>
</dbReference>
<feature type="compositionally biased region" description="Polar residues" evidence="2">
    <location>
        <begin position="550"/>
        <end position="573"/>
    </location>
</feature>
<evidence type="ECO:0000256" key="2">
    <source>
        <dbReference type="SAM" id="MobiDB-lite"/>
    </source>
</evidence>
<feature type="region of interest" description="Disordered" evidence="2">
    <location>
        <begin position="68"/>
        <end position="90"/>
    </location>
</feature>
<dbReference type="InterPro" id="IPR000219">
    <property type="entry name" value="DH_dom"/>
</dbReference>
<dbReference type="InterPro" id="IPR035899">
    <property type="entry name" value="DBL_dom_sf"/>
</dbReference>
<dbReference type="PANTHER" id="PTHR46026">
    <property type="entry name" value="RHO-TYPE GUANINE NUCLEOTIDE EXCHANGE FACTOR, ISOFORM F"/>
    <property type="match status" value="1"/>
</dbReference>
<dbReference type="PANTHER" id="PTHR46026:SF1">
    <property type="entry name" value="RHO-TYPE GUANINE NUCLEOTIDE EXCHANGE FACTOR, ISOFORM F"/>
    <property type="match status" value="1"/>
</dbReference>
<dbReference type="SUPFAM" id="SSF48065">
    <property type="entry name" value="DBL homology domain (DH-domain)"/>
    <property type="match status" value="1"/>
</dbReference>
<dbReference type="Pfam" id="PF16523">
    <property type="entry name" value="betaPIX_CC"/>
    <property type="match status" value="1"/>
</dbReference>
<dbReference type="Proteomes" id="UP000887574">
    <property type="component" value="Unplaced"/>
</dbReference>
<evidence type="ECO:0000313" key="4">
    <source>
        <dbReference type="Proteomes" id="UP000887574"/>
    </source>
</evidence>
<dbReference type="InterPro" id="IPR036028">
    <property type="entry name" value="SH3-like_dom_sf"/>
</dbReference>
<dbReference type="WBParaSite" id="jg13175">
    <property type="protein sequence ID" value="jg13175"/>
    <property type="gene ID" value="jg13175"/>
</dbReference>
<dbReference type="Gene3D" id="1.20.5.390">
    <property type="entry name" value="L1 transposable element, trimerization domain"/>
    <property type="match status" value="1"/>
</dbReference>
<dbReference type="Gene3D" id="2.30.30.40">
    <property type="entry name" value="SH3 Domains"/>
    <property type="match status" value="1"/>
</dbReference>
<feature type="compositionally biased region" description="Low complexity" evidence="2">
    <location>
        <begin position="416"/>
        <end position="430"/>
    </location>
</feature>
<dbReference type="SMART" id="SM00325">
    <property type="entry name" value="RhoGEF"/>
    <property type="match status" value="1"/>
</dbReference>
<keyword evidence="1" id="KW-0728">SH3 domain</keyword>
<proteinExistence type="predicted"/>
<dbReference type="SUPFAM" id="SSF50044">
    <property type="entry name" value="SH3-domain"/>
    <property type="match status" value="1"/>
</dbReference>
<feature type="compositionally biased region" description="Polar residues" evidence="2">
    <location>
        <begin position="76"/>
        <end position="90"/>
    </location>
</feature>
<reference evidence="5" key="1">
    <citation type="submission" date="2022-11" db="UniProtKB">
        <authorList>
            <consortium name="WormBaseParasite"/>
        </authorList>
    </citation>
    <scope>IDENTIFICATION</scope>
</reference>